<gene>
    <name evidence="2" type="ORF">GCM10009863_21290</name>
</gene>
<keyword evidence="3" id="KW-1185">Reference proteome</keyword>
<evidence type="ECO:0000313" key="3">
    <source>
        <dbReference type="Proteomes" id="UP001501447"/>
    </source>
</evidence>
<feature type="region of interest" description="Disordered" evidence="1">
    <location>
        <begin position="38"/>
        <end position="108"/>
    </location>
</feature>
<dbReference type="Proteomes" id="UP001501447">
    <property type="component" value="Unassembled WGS sequence"/>
</dbReference>
<evidence type="ECO:0000256" key="1">
    <source>
        <dbReference type="SAM" id="MobiDB-lite"/>
    </source>
</evidence>
<feature type="region of interest" description="Disordered" evidence="1">
    <location>
        <begin position="1"/>
        <end position="22"/>
    </location>
</feature>
<feature type="compositionally biased region" description="Basic residues" evidence="1">
    <location>
        <begin position="1"/>
        <end position="11"/>
    </location>
</feature>
<dbReference type="RefSeq" id="WP_344564556.1">
    <property type="nucleotide sequence ID" value="NZ_BAAARJ010000006.1"/>
</dbReference>
<proteinExistence type="predicted"/>
<evidence type="ECO:0008006" key="4">
    <source>
        <dbReference type="Google" id="ProtNLM"/>
    </source>
</evidence>
<comment type="caution">
    <text evidence="2">The sequence shown here is derived from an EMBL/GenBank/DDBJ whole genome shotgun (WGS) entry which is preliminary data.</text>
</comment>
<accession>A0ABP6C8F4</accession>
<name>A0ABP6C8F4_9ACTN</name>
<evidence type="ECO:0000313" key="2">
    <source>
        <dbReference type="EMBL" id="GAA2607618.1"/>
    </source>
</evidence>
<dbReference type="EMBL" id="BAAARJ010000006">
    <property type="protein sequence ID" value="GAA2607618.1"/>
    <property type="molecule type" value="Genomic_DNA"/>
</dbReference>
<reference evidence="3" key="1">
    <citation type="journal article" date="2019" name="Int. J. Syst. Evol. Microbiol.">
        <title>The Global Catalogue of Microorganisms (GCM) 10K type strain sequencing project: providing services to taxonomists for standard genome sequencing and annotation.</title>
        <authorList>
            <consortium name="The Broad Institute Genomics Platform"/>
            <consortium name="The Broad Institute Genome Sequencing Center for Infectious Disease"/>
            <person name="Wu L."/>
            <person name="Ma J."/>
        </authorList>
    </citation>
    <scope>NUCLEOTIDE SEQUENCE [LARGE SCALE GENOMIC DNA]</scope>
    <source>
        <strain evidence="3">JCM 16373</strain>
    </source>
</reference>
<organism evidence="2 3">
    <name type="scientific">Streptomyces axinellae</name>
    <dbReference type="NCBI Taxonomy" id="552788"/>
    <lineage>
        <taxon>Bacteria</taxon>
        <taxon>Bacillati</taxon>
        <taxon>Actinomycetota</taxon>
        <taxon>Actinomycetes</taxon>
        <taxon>Kitasatosporales</taxon>
        <taxon>Streptomycetaceae</taxon>
        <taxon>Streptomyces</taxon>
    </lineage>
</organism>
<feature type="compositionally biased region" description="Low complexity" evidence="1">
    <location>
        <begin position="57"/>
        <end position="101"/>
    </location>
</feature>
<protein>
    <recommendedName>
        <fullName evidence="4">Secreted protein</fullName>
    </recommendedName>
</protein>
<sequence>MTGHNHNRGHGHGPGPGSRGKAAKTFALALTLGLSLALAGCGGSDDGGSDDAKKSADTPAPSRTSTPSPTTGADKSTASPSTGTGAPSPSKTGGTPKGGIPKPEDVDQKDADAVGEGALTAMYTSDTAVDNGPQDAAVRTAKAGWLSEKYAKQLSGHRAQAAPGAQWTEWTDHRAYTKVELTKTEDAAKPDDTGNEAWRQWTVTTAPHGRDGWKPKPTTVAAYVQLVRSAPDAGWRVAGVTVQ</sequence>